<feature type="chain" id="PRO_5042166970" evidence="1">
    <location>
        <begin position="21"/>
        <end position="104"/>
    </location>
</feature>
<dbReference type="AlphaFoldDB" id="A0AAD4YJF5"/>
<sequence length="104" mass="11612">MYPCLFKYNLTPLLLAYLAARLLNLLDPKLRPTRRGALTVGILITLRTPVTSCMGVLISEKDTKLGKLHLDLVVLLSPPPHLHYHWILLPDPSSPLQLLLTPAL</sequence>
<organism evidence="2 3">
    <name type="scientific">Prunus dulcis</name>
    <name type="common">Almond</name>
    <name type="synonym">Amygdalus dulcis</name>
    <dbReference type="NCBI Taxonomy" id="3755"/>
    <lineage>
        <taxon>Eukaryota</taxon>
        <taxon>Viridiplantae</taxon>
        <taxon>Streptophyta</taxon>
        <taxon>Embryophyta</taxon>
        <taxon>Tracheophyta</taxon>
        <taxon>Spermatophyta</taxon>
        <taxon>Magnoliopsida</taxon>
        <taxon>eudicotyledons</taxon>
        <taxon>Gunneridae</taxon>
        <taxon>Pentapetalae</taxon>
        <taxon>rosids</taxon>
        <taxon>fabids</taxon>
        <taxon>Rosales</taxon>
        <taxon>Rosaceae</taxon>
        <taxon>Amygdaloideae</taxon>
        <taxon>Amygdaleae</taxon>
        <taxon>Prunus</taxon>
    </lineage>
</organism>
<protein>
    <submittedName>
        <fullName evidence="2">Uncharacterized protein</fullName>
    </submittedName>
</protein>
<feature type="signal peptide" evidence="1">
    <location>
        <begin position="1"/>
        <end position="20"/>
    </location>
</feature>
<accession>A0AAD4YJF5</accession>
<evidence type="ECO:0000313" key="3">
    <source>
        <dbReference type="Proteomes" id="UP001054821"/>
    </source>
</evidence>
<evidence type="ECO:0000313" key="2">
    <source>
        <dbReference type="EMBL" id="KAI5311391.1"/>
    </source>
</evidence>
<proteinExistence type="predicted"/>
<evidence type="ECO:0000256" key="1">
    <source>
        <dbReference type="SAM" id="SignalP"/>
    </source>
</evidence>
<reference evidence="2 3" key="1">
    <citation type="journal article" date="2022" name="G3 (Bethesda)">
        <title>Whole-genome sequence and methylome profiling of the almond [Prunus dulcis (Mill.) D.A. Webb] cultivar 'Nonpareil'.</title>
        <authorList>
            <person name="D'Amico-Willman K.M."/>
            <person name="Ouma W.Z."/>
            <person name="Meulia T."/>
            <person name="Sideli G.M."/>
            <person name="Gradziel T.M."/>
            <person name="Fresnedo-Ramirez J."/>
        </authorList>
    </citation>
    <scope>NUCLEOTIDE SEQUENCE [LARGE SCALE GENOMIC DNA]</scope>
    <source>
        <strain evidence="2">Clone GOH B32 T37-40</strain>
    </source>
</reference>
<dbReference type="EMBL" id="JAJFAZ020000014">
    <property type="protein sequence ID" value="KAI5311391.1"/>
    <property type="molecule type" value="Genomic_DNA"/>
</dbReference>
<dbReference type="Proteomes" id="UP001054821">
    <property type="component" value="Unassembled WGS sequence"/>
</dbReference>
<gene>
    <name evidence="2" type="ORF">L3X38_000327</name>
</gene>
<name>A0AAD4YJF5_PRUDU</name>
<keyword evidence="3" id="KW-1185">Reference proteome</keyword>
<keyword evidence="1" id="KW-0732">Signal</keyword>
<comment type="caution">
    <text evidence="2">The sequence shown here is derived from an EMBL/GenBank/DDBJ whole genome shotgun (WGS) entry which is preliminary data.</text>
</comment>